<dbReference type="SUPFAM" id="SSF51735">
    <property type="entry name" value="NAD(P)-binding Rossmann-fold domains"/>
    <property type="match status" value="1"/>
</dbReference>
<dbReference type="OrthoDB" id="9804774at2"/>
<evidence type="ECO:0000313" key="3">
    <source>
        <dbReference type="Proteomes" id="UP000305939"/>
    </source>
</evidence>
<proteinExistence type="inferred from homology"/>
<evidence type="ECO:0000313" key="2">
    <source>
        <dbReference type="EMBL" id="THD66303.1"/>
    </source>
</evidence>
<name>A0A4S3M073_9FLAO</name>
<dbReference type="Gene3D" id="3.40.50.720">
    <property type="entry name" value="NAD(P)-binding Rossmann-like Domain"/>
    <property type="match status" value="1"/>
</dbReference>
<dbReference type="InterPro" id="IPR036291">
    <property type="entry name" value="NAD(P)-bd_dom_sf"/>
</dbReference>
<evidence type="ECO:0000256" key="1">
    <source>
        <dbReference type="ARBA" id="ARBA00006484"/>
    </source>
</evidence>
<dbReference type="CDD" id="cd05344">
    <property type="entry name" value="BKR_like_SDR_like"/>
    <property type="match status" value="1"/>
</dbReference>
<dbReference type="InterPro" id="IPR002347">
    <property type="entry name" value="SDR_fam"/>
</dbReference>
<organism evidence="2 3">
    <name type="scientific">Robertkochia marina</name>
    <dbReference type="NCBI Taxonomy" id="1227945"/>
    <lineage>
        <taxon>Bacteria</taxon>
        <taxon>Pseudomonadati</taxon>
        <taxon>Bacteroidota</taxon>
        <taxon>Flavobacteriia</taxon>
        <taxon>Flavobacteriales</taxon>
        <taxon>Flavobacteriaceae</taxon>
        <taxon>Robertkochia</taxon>
    </lineage>
</organism>
<dbReference type="PRINTS" id="PR00081">
    <property type="entry name" value="GDHRDH"/>
</dbReference>
<sequence>MEISLIGKHALVGGSSKGIGEGIARELARCGASVTVMGRSEGKLQILVNELDSSNGQEHHYLTTDMMHLERYKNDILEHLKKYPVDILVNNTPGPPPGFVGELRDEDYAKAFDLLFRTINFTTQAVTEHMKSTGFGRIINVTSVTIKEPKPELVLSNTIRASIITWAKSLSQELGPFGITVNSILTGYFDTERLEEVNRKKAERSGKSMDELQAEMAAQNSLNRIGQPEEYGYLVCFLASDKAAYLTGTAIPLDGGYLRSV</sequence>
<protein>
    <submittedName>
        <fullName evidence="2">SDR family oxidoreductase</fullName>
    </submittedName>
</protein>
<dbReference type="PANTHER" id="PTHR42879:SF6">
    <property type="entry name" value="NADPH-DEPENDENT REDUCTASE BACG"/>
    <property type="match status" value="1"/>
</dbReference>
<dbReference type="EMBL" id="SSMC01000003">
    <property type="protein sequence ID" value="THD66303.1"/>
    <property type="molecule type" value="Genomic_DNA"/>
</dbReference>
<dbReference type="PANTHER" id="PTHR42879">
    <property type="entry name" value="3-OXOACYL-(ACYL-CARRIER-PROTEIN) REDUCTASE"/>
    <property type="match status" value="1"/>
</dbReference>
<comment type="similarity">
    <text evidence="1">Belongs to the short-chain dehydrogenases/reductases (SDR) family.</text>
</comment>
<dbReference type="AlphaFoldDB" id="A0A4S3M073"/>
<reference evidence="2 3" key="1">
    <citation type="submission" date="2019-04" db="EMBL/GenBank/DDBJ databases">
        <title>Draft genome sequence of Robertkochia marina CC-AMO-30D.</title>
        <authorList>
            <person name="Hameed A."/>
            <person name="Lin S.-Y."/>
            <person name="Shahina M."/>
            <person name="Lai W.-A."/>
            <person name="Young C.-C."/>
        </authorList>
    </citation>
    <scope>NUCLEOTIDE SEQUENCE [LARGE SCALE GENOMIC DNA]</scope>
    <source>
        <strain evidence="2 3">CC-AMO-30D</strain>
    </source>
</reference>
<comment type="caution">
    <text evidence="2">The sequence shown here is derived from an EMBL/GenBank/DDBJ whole genome shotgun (WGS) entry which is preliminary data.</text>
</comment>
<dbReference type="Pfam" id="PF13561">
    <property type="entry name" value="adh_short_C2"/>
    <property type="match status" value="1"/>
</dbReference>
<gene>
    <name evidence="2" type="ORF">E7Z59_10840</name>
</gene>
<dbReference type="RefSeq" id="WP_136336375.1">
    <property type="nucleotide sequence ID" value="NZ_QXMP01000017.1"/>
</dbReference>
<keyword evidence="3" id="KW-1185">Reference proteome</keyword>
<dbReference type="InterPro" id="IPR050259">
    <property type="entry name" value="SDR"/>
</dbReference>
<dbReference type="Proteomes" id="UP000305939">
    <property type="component" value="Unassembled WGS sequence"/>
</dbReference>
<accession>A0A4S3M073</accession>